<feature type="transmembrane region" description="Helical" evidence="1">
    <location>
        <begin position="46"/>
        <end position="68"/>
    </location>
</feature>
<feature type="transmembrane region" description="Helical" evidence="1">
    <location>
        <begin position="152"/>
        <end position="173"/>
    </location>
</feature>
<comment type="caution">
    <text evidence="2">The sequence shown here is derived from an EMBL/GenBank/DDBJ whole genome shotgun (WGS) entry which is preliminary data.</text>
</comment>
<feature type="transmembrane region" description="Helical" evidence="1">
    <location>
        <begin position="193"/>
        <end position="214"/>
    </location>
</feature>
<dbReference type="EMBL" id="JADIMP010000015">
    <property type="protein sequence ID" value="MBO8440980.1"/>
    <property type="molecule type" value="Genomic_DNA"/>
</dbReference>
<name>A0A9D9E629_9LACO</name>
<gene>
    <name evidence="2" type="ORF">IAA89_00810</name>
</gene>
<feature type="transmembrane region" description="Helical" evidence="1">
    <location>
        <begin position="20"/>
        <end position="40"/>
    </location>
</feature>
<reference evidence="2" key="1">
    <citation type="submission" date="2020-10" db="EMBL/GenBank/DDBJ databases">
        <authorList>
            <person name="Gilroy R."/>
        </authorList>
    </citation>
    <scope>NUCLEOTIDE SEQUENCE</scope>
    <source>
        <strain evidence="2">C6-149</strain>
    </source>
</reference>
<reference evidence="2" key="2">
    <citation type="journal article" date="2021" name="PeerJ">
        <title>Extensive microbial diversity within the chicken gut microbiome revealed by metagenomics and culture.</title>
        <authorList>
            <person name="Gilroy R."/>
            <person name="Ravi A."/>
            <person name="Getino M."/>
            <person name="Pursley I."/>
            <person name="Horton D.L."/>
            <person name="Alikhan N.F."/>
            <person name="Baker D."/>
            <person name="Gharbi K."/>
            <person name="Hall N."/>
            <person name="Watson M."/>
            <person name="Adriaenssens E.M."/>
            <person name="Foster-Nyarko E."/>
            <person name="Jarju S."/>
            <person name="Secka A."/>
            <person name="Antonio M."/>
            <person name="Oren A."/>
            <person name="Chaudhuri R.R."/>
            <person name="La Ragione R."/>
            <person name="Hildebrand F."/>
            <person name="Pallen M.J."/>
        </authorList>
    </citation>
    <scope>NUCLEOTIDE SEQUENCE</scope>
    <source>
        <strain evidence="2">C6-149</strain>
    </source>
</reference>
<feature type="transmembrane region" description="Helical" evidence="1">
    <location>
        <begin position="117"/>
        <end position="145"/>
    </location>
</feature>
<organism evidence="2 3">
    <name type="scientific">Candidatus Gallilactobacillus intestinavium</name>
    <dbReference type="NCBI Taxonomy" id="2840838"/>
    <lineage>
        <taxon>Bacteria</taxon>
        <taxon>Bacillati</taxon>
        <taxon>Bacillota</taxon>
        <taxon>Bacilli</taxon>
        <taxon>Lactobacillales</taxon>
        <taxon>Lactobacillaceae</taxon>
        <taxon>Lactobacillaceae incertae sedis</taxon>
        <taxon>Candidatus Gallilactobacillus</taxon>
    </lineage>
</organism>
<keyword evidence="1" id="KW-0812">Transmembrane</keyword>
<dbReference type="Proteomes" id="UP000823614">
    <property type="component" value="Unassembled WGS sequence"/>
</dbReference>
<dbReference type="AlphaFoldDB" id="A0A9D9E629"/>
<keyword evidence="1" id="KW-0472">Membrane</keyword>
<evidence type="ECO:0000256" key="1">
    <source>
        <dbReference type="SAM" id="Phobius"/>
    </source>
</evidence>
<evidence type="ECO:0000313" key="3">
    <source>
        <dbReference type="Proteomes" id="UP000823614"/>
    </source>
</evidence>
<sequence length="222" mass="26109">MKKSIELLKCTCRNRIRQILISTSIFIIFITLGYIINGFKSTNIKLLINGITCIISFALIMALIYGYFTQYKDYRIAMQLGFSRKTLWWSKFIELTILTALITIIGIINLHVGYRGILILTSMIVCMNFSITITFFALSSFLVLFPRWLGKTVMMTILSFIIYFITYETINITYQYPKLVHFIQKVLSLNMYFSFYAVCIIWITLMLIISYRFMNLIQIRRN</sequence>
<proteinExistence type="predicted"/>
<keyword evidence="1" id="KW-1133">Transmembrane helix</keyword>
<evidence type="ECO:0000313" key="2">
    <source>
        <dbReference type="EMBL" id="MBO8440980.1"/>
    </source>
</evidence>
<accession>A0A9D9E629</accession>
<feature type="transmembrane region" description="Helical" evidence="1">
    <location>
        <begin position="88"/>
        <end position="111"/>
    </location>
</feature>
<protein>
    <submittedName>
        <fullName evidence="2">Uncharacterized protein</fullName>
    </submittedName>
</protein>